<dbReference type="Pfam" id="PF00041">
    <property type="entry name" value="fn3"/>
    <property type="match status" value="1"/>
</dbReference>
<evidence type="ECO:0000313" key="5">
    <source>
        <dbReference type="EMBL" id="CAO80011.1"/>
    </source>
</evidence>
<dbReference type="RefSeq" id="WP_015423872.1">
    <property type="nucleotide sequence ID" value="NC_020449.1"/>
</dbReference>
<protein>
    <submittedName>
        <fullName evidence="5">Bacterial leucyl aminopeptidase (Lap module) putative fibronectin type III domain</fullName>
        <ecNumber evidence="5">3.4.11.10</ecNumber>
    </submittedName>
</protein>
<dbReference type="InterPro" id="IPR007484">
    <property type="entry name" value="Peptidase_M28"/>
</dbReference>
<proteinExistence type="predicted"/>
<dbReference type="Gene3D" id="2.60.40.10">
    <property type="entry name" value="Immunoglobulins"/>
    <property type="match status" value="2"/>
</dbReference>
<evidence type="ECO:0000313" key="6">
    <source>
        <dbReference type="Proteomes" id="UP000002019"/>
    </source>
</evidence>
<dbReference type="KEGG" id="caci:CLOAM0099"/>
<evidence type="ECO:0000256" key="3">
    <source>
        <dbReference type="ARBA" id="ARBA00023049"/>
    </source>
</evidence>
<dbReference type="InterPro" id="IPR045175">
    <property type="entry name" value="M28_fam"/>
</dbReference>
<dbReference type="PANTHER" id="PTHR12147">
    <property type="entry name" value="METALLOPEPTIDASE M28 FAMILY MEMBER"/>
    <property type="match status" value="1"/>
</dbReference>
<dbReference type="InterPro" id="IPR003961">
    <property type="entry name" value="FN3_dom"/>
</dbReference>
<dbReference type="Gene3D" id="2.60.40.4070">
    <property type="match status" value="1"/>
</dbReference>
<dbReference type="SUPFAM" id="SSF53187">
    <property type="entry name" value="Zn-dependent exopeptidases"/>
    <property type="match status" value="1"/>
</dbReference>
<dbReference type="PANTHER" id="PTHR12147:SF26">
    <property type="entry name" value="PEPTIDASE M28 DOMAIN-CONTAINING PROTEIN"/>
    <property type="match status" value="1"/>
</dbReference>
<dbReference type="GO" id="GO:0008235">
    <property type="term" value="F:metalloexopeptidase activity"/>
    <property type="evidence" value="ECO:0007669"/>
    <property type="project" value="InterPro"/>
</dbReference>
<dbReference type="CDD" id="cd00063">
    <property type="entry name" value="FN3"/>
    <property type="match status" value="1"/>
</dbReference>
<dbReference type="PROSITE" id="PS50853">
    <property type="entry name" value="FN3"/>
    <property type="match status" value="1"/>
</dbReference>
<keyword evidence="6" id="KW-1185">Reference proteome</keyword>
<dbReference type="eggNOG" id="COG2234">
    <property type="taxonomic scope" value="Bacteria"/>
</dbReference>
<dbReference type="HOGENOM" id="CLU_306904_0_0_0"/>
<keyword evidence="3" id="KW-0482">Metalloprotease</keyword>
<name>B0VIV1_CLOAI</name>
<dbReference type="EMBL" id="CU466930">
    <property type="protein sequence ID" value="CAO80011.1"/>
    <property type="molecule type" value="Genomic_DNA"/>
</dbReference>
<keyword evidence="5" id="KW-0378">Hydrolase</keyword>
<accession>B0VIV1</accession>
<dbReference type="SUPFAM" id="SSF49265">
    <property type="entry name" value="Fibronectin type III"/>
    <property type="match status" value="1"/>
</dbReference>
<evidence type="ECO:0000256" key="2">
    <source>
        <dbReference type="ARBA" id="ARBA00022525"/>
    </source>
</evidence>
<dbReference type="InterPro" id="IPR026444">
    <property type="entry name" value="Secre_tail"/>
</dbReference>
<feature type="domain" description="Fibronectin type-III" evidence="4">
    <location>
        <begin position="435"/>
        <end position="527"/>
    </location>
</feature>
<dbReference type="InterPro" id="IPR025965">
    <property type="entry name" value="FlgD/Vpr_Ig-like"/>
</dbReference>
<dbReference type="InterPro" id="IPR036116">
    <property type="entry name" value="FN3_sf"/>
</dbReference>
<keyword evidence="5" id="KW-0645">Protease</keyword>
<dbReference type="GO" id="GO:0005576">
    <property type="term" value="C:extracellular region"/>
    <property type="evidence" value="ECO:0007669"/>
    <property type="project" value="UniProtKB-SubCell"/>
</dbReference>
<dbReference type="NCBIfam" id="TIGR04183">
    <property type="entry name" value="Por_Secre_tail"/>
    <property type="match status" value="1"/>
</dbReference>
<dbReference type="GO" id="GO:0004177">
    <property type="term" value="F:aminopeptidase activity"/>
    <property type="evidence" value="ECO:0007669"/>
    <property type="project" value="UniProtKB-KW"/>
</dbReference>
<dbReference type="Proteomes" id="UP000002019">
    <property type="component" value="Chromosome"/>
</dbReference>
<keyword evidence="2" id="KW-0964">Secreted</keyword>
<dbReference type="Pfam" id="PF13860">
    <property type="entry name" value="FlgD_ig"/>
    <property type="match status" value="1"/>
</dbReference>
<dbReference type="GO" id="GO:0006508">
    <property type="term" value="P:proteolysis"/>
    <property type="evidence" value="ECO:0007669"/>
    <property type="project" value="InterPro"/>
</dbReference>
<dbReference type="EC" id="3.4.11.10" evidence="5"/>
<reference evidence="5 6" key="1">
    <citation type="journal article" date="2008" name="J. Bacteriol.">
        <title>'Candidatus Cloacamonas acidaminovorans': genome sequence reconstruction provides a first glimpse of a new bacterial division.</title>
        <authorList>
            <person name="Pelletier E."/>
            <person name="Kreimeyer A."/>
            <person name="Bocs S."/>
            <person name="Rouy Z."/>
            <person name="Gyapay G."/>
            <person name="Chouari R."/>
            <person name="Riviere D."/>
            <person name="Ganesan A."/>
            <person name="Daegelen P."/>
            <person name="Sghir A."/>
            <person name="Cohen G.N."/>
            <person name="Medigue C."/>
            <person name="Weissenbach J."/>
            <person name="Le Paslier D."/>
        </authorList>
    </citation>
    <scope>NUCLEOTIDE SEQUENCE [LARGE SCALE GENOMIC DNA]</scope>
    <source>
        <strain evidence="6">Evry</strain>
    </source>
</reference>
<dbReference type="InterPro" id="IPR013783">
    <property type="entry name" value="Ig-like_fold"/>
</dbReference>
<dbReference type="Gene3D" id="3.40.630.10">
    <property type="entry name" value="Zn peptidases"/>
    <property type="match status" value="1"/>
</dbReference>
<dbReference type="STRING" id="459349.CLOAM0099"/>
<organism evidence="5 6">
    <name type="scientific">Cloacimonas acidaminovorans (strain Evry)</name>
    <dbReference type="NCBI Taxonomy" id="459349"/>
    <lineage>
        <taxon>Bacteria</taxon>
        <taxon>Pseudomonadati</taxon>
        <taxon>Candidatus Cloacimonadota</taxon>
        <taxon>Candidatus Cloacimonadia</taxon>
        <taxon>Candidatus Cloacimonadales</taxon>
        <taxon>Candidatus Cloacimonadaceae</taxon>
        <taxon>Candidatus Cloacimonas</taxon>
    </lineage>
</organism>
<evidence type="ECO:0000256" key="1">
    <source>
        <dbReference type="ARBA" id="ARBA00004613"/>
    </source>
</evidence>
<evidence type="ECO:0000259" key="4">
    <source>
        <dbReference type="PROSITE" id="PS50853"/>
    </source>
</evidence>
<dbReference type="OrthoDB" id="9787436at2"/>
<comment type="subcellular location">
    <subcellularLocation>
        <location evidence="1">Secreted</location>
    </subcellularLocation>
</comment>
<dbReference type="SMART" id="SM00060">
    <property type="entry name" value="FN3"/>
    <property type="match status" value="1"/>
</dbReference>
<sequence length="964" mass="107831">MKKFFLLIFALLSLSILCAVPQYLIGLPVSELSLDKEDKTLRRAVQDLAETDLEIYYYNDSYVIAGTDRNNYPGAINLGTPKSGKFYLITIGERYSKFDFSTVGEVLLEMGSVVLIKTDRDEIQLRQKIQNPFVPLLLEPMRFSETLSLQTAISSTRNEIENLINTVSEDSVLYFLQCLQNFSTRYALADNHLTVTNWIKSQFQRFGINNSVLHSFQWYGTMQYNVVATITGTVYPDTYIIVGGHYDSITNDNPMIFAPGADDNASGTVAALEMARVMMATNYQPKCSIRFVTFAAEEVGLWGSSNYANMADQTNMNIRVMINHDMIANTSPNFWDPRVLLMPYDGFISHTDYAAMITSQYTALQPVYGYLNSSSSDSHSFWQHGFPVVYFFEYNFSSVYHSNDDTVANLDPVYCASVIRASTAVTASFANMPSPPANLTAQDEGTGNSIHLSWNPVPDPDFSYFHISWGPSQNNLIYSQTTTNNEISITGLNTDQLYFFAVSSVDFSGFESYSLATQCIPRLIPQTPVSFIDQPLPEIVKLSWQSNTELDLAGYKLYRSLNSSETGALIATLPPTLCSYSDSNVQGGEFYYYYRLCAFDNDNNSSPFTPVLKTRPLSMNCGLLIIDETADFGGSGPFQPTDEAVDNFYDLLIDGLWNTAHFDLADYTETLRLCDIGIYSVIIWHGNDFSNMIYPNQVKDVLKNYIYYGGKVLFSVFHPGLAFELIQGYPSFFPEDSFINEVLGISGTDYTIQARFNKAESVYSGYPDINVDPNKVPASFNGHLYQVEALTANSQATPIYHYASAYDNNSPQGILNGGVVGVQNTYFSGKTVTFSFPLYFMDFNQSRQVVHHIIENYFGFPVAVGDEVNIPVAEISILPNQPNPFSVSTQINILCKNSNAPLQVQVFNLKGQLIKTLFQGKPEGKITLSWEGNDNNGKKVSSGIYFLKAQQGNKVQTRKILLLK</sequence>
<keyword evidence="5" id="KW-0031">Aminopeptidase</keyword>
<dbReference type="AlphaFoldDB" id="B0VIV1"/>
<gene>
    <name evidence="5" type="ordered locus">CLOAM0099</name>
</gene>
<dbReference type="Pfam" id="PF04389">
    <property type="entry name" value="Peptidase_M28"/>
    <property type="match status" value="1"/>
</dbReference>